<keyword evidence="8" id="KW-1185">Reference proteome</keyword>
<evidence type="ECO:0000256" key="3">
    <source>
        <dbReference type="ARBA" id="ARBA00022989"/>
    </source>
</evidence>
<proteinExistence type="predicted"/>
<comment type="subcellular location">
    <subcellularLocation>
        <location evidence="1">Membrane</location>
    </subcellularLocation>
</comment>
<evidence type="ECO:0000313" key="7">
    <source>
        <dbReference type="EMBL" id="MED6242571.1"/>
    </source>
</evidence>
<keyword evidence="3" id="KW-1133">Transmembrane helix</keyword>
<evidence type="ECO:0000313" key="8">
    <source>
        <dbReference type="Proteomes" id="UP001345963"/>
    </source>
</evidence>
<dbReference type="SUPFAM" id="SSF53822">
    <property type="entry name" value="Periplasmic binding protein-like I"/>
    <property type="match status" value="1"/>
</dbReference>
<dbReference type="EMBL" id="JAHUTI010031242">
    <property type="protein sequence ID" value="MED6242571.1"/>
    <property type="molecule type" value="Genomic_DNA"/>
</dbReference>
<sequence length="185" mass="21343">MSVGSHRDLRTKSTFNTPLSSFRFISIHDGCWHVFSQELFHLTAGFDSYFMSRTLENNRRNVWFAEYWEENFNCKLMSSSKKDDSSRKCTGQERIGIDSKYEQEGKVQFVIDAVYAMAHALHNMQRDLCPDMSGICLEMELAGGKKLLKYIRSVSFNGEWTDEGVLLRPIKCLQPSELQGCRTSE</sequence>
<evidence type="ECO:0000256" key="2">
    <source>
        <dbReference type="ARBA" id="ARBA00022692"/>
    </source>
</evidence>
<evidence type="ECO:0000259" key="6">
    <source>
        <dbReference type="Pfam" id="PF01094"/>
    </source>
</evidence>
<organism evidence="7 8">
    <name type="scientific">Ataeniobius toweri</name>
    <dbReference type="NCBI Taxonomy" id="208326"/>
    <lineage>
        <taxon>Eukaryota</taxon>
        <taxon>Metazoa</taxon>
        <taxon>Chordata</taxon>
        <taxon>Craniata</taxon>
        <taxon>Vertebrata</taxon>
        <taxon>Euteleostomi</taxon>
        <taxon>Actinopterygii</taxon>
        <taxon>Neopterygii</taxon>
        <taxon>Teleostei</taxon>
        <taxon>Neoteleostei</taxon>
        <taxon>Acanthomorphata</taxon>
        <taxon>Ovalentaria</taxon>
        <taxon>Atherinomorphae</taxon>
        <taxon>Cyprinodontiformes</taxon>
        <taxon>Goodeidae</taxon>
        <taxon>Ataeniobius</taxon>
    </lineage>
</organism>
<dbReference type="Proteomes" id="UP001345963">
    <property type="component" value="Unassembled WGS sequence"/>
</dbReference>
<gene>
    <name evidence="7" type="primary">GRM7_3</name>
    <name evidence="7" type="ORF">ATANTOWER_006547</name>
</gene>
<reference evidence="7 8" key="1">
    <citation type="submission" date="2021-07" db="EMBL/GenBank/DDBJ databases">
        <authorList>
            <person name="Palmer J.M."/>
        </authorList>
    </citation>
    <scope>NUCLEOTIDE SEQUENCE [LARGE SCALE GENOMIC DNA]</scope>
    <source>
        <strain evidence="7 8">AT_MEX2019</strain>
        <tissue evidence="7">Muscle</tissue>
    </source>
</reference>
<dbReference type="PANTHER" id="PTHR24060">
    <property type="entry name" value="METABOTROPIC GLUTAMATE RECEPTOR"/>
    <property type="match status" value="1"/>
</dbReference>
<evidence type="ECO:0000256" key="4">
    <source>
        <dbReference type="ARBA" id="ARBA00023136"/>
    </source>
</evidence>
<accession>A0ABU7AWE8</accession>
<dbReference type="InterPro" id="IPR028082">
    <property type="entry name" value="Peripla_BP_I"/>
</dbReference>
<keyword evidence="7" id="KW-0675">Receptor</keyword>
<evidence type="ECO:0000256" key="5">
    <source>
        <dbReference type="ARBA" id="ARBA00023180"/>
    </source>
</evidence>
<dbReference type="Pfam" id="PF01094">
    <property type="entry name" value="ANF_receptor"/>
    <property type="match status" value="1"/>
</dbReference>
<keyword evidence="2" id="KW-0812">Transmembrane</keyword>
<keyword evidence="5" id="KW-0325">Glycoprotein</keyword>
<dbReference type="Gene3D" id="3.40.50.2300">
    <property type="match status" value="1"/>
</dbReference>
<dbReference type="InterPro" id="IPR050726">
    <property type="entry name" value="mGluR"/>
</dbReference>
<name>A0ABU7AWE8_9TELE</name>
<comment type="caution">
    <text evidence="7">The sequence shown here is derived from an EMBL/GenBank/DDBJ whole genome shotgun (WGS) entry which is preliminary data.</text>
</comment>
<evidence type="ECO:0000256" key="1">
    <source>
        <dbReference type="ARBA" id="ARBA00004370"/>
    </source>
</evidence>
<protein>
    <submittedName>
        <fullName evidence="7">Metabotropic glutamate receptor 7</fullName>
    </submittedName>
</protein>
<feature type="domain" description="Receptor ligand binding region" evidence="6">
    <location>
        <begin position="87"/>
        <end position="158"/>
    </location>
</feature>
<dbReference type="InterPro" id="IPR001828">
    <property type="entry name" value="ANF_lig-bd_rcpt"/>
</dbReference>
<keyword evidence="4" id="KW-0472">Membrane</keyword>